<dbReference type="AlphaFoldDB" id="A0AAD9I6I9"/>
<feature type="chain" id="PRO_5042118653" description="Peptidase A1 domain-containing protein" evidence="7">
    <location>
        <begin position="21"/>
        <end position="402"/>
    </location>
</feature>
<evidence type="ECO:0000256" key="4">
    <source>
        <dbReference type="ARBA" id="ARBA00022801"/>
    </source>
</evidence>
<evidence type="ECO:0000256" key="2">
    <source>
        <dbReference type="ARBA" id="ARBA00022670"/>
    </source>
</evidence>
<evidence type="ECO:0000313" key="9">
    <source>
        <dbReference type="EMBL" id="KAK2071197.1"/>
    </source>
</evidence>
<comment type="caution">
    <text evidence="9">The sequence shown here is derived from an EMBL/GenBank/DDBJ whole genome shotgun (WGS) entry which is preliminary data.</text>
</comment>
<dbReference type="GO" id="GO:0004190">
    <property type="term" value="F:aspartic-type endopeptidase activity"/>
    <property type="evidence" value="ECO:0007669"/>
    <property type="project" value="UniProtKB-KW"/>
</dbReference>
<dbReference type="PANTHER" id="PTHR47966:SF2">
    <property type="entry name" value="ASPERGILLOPEPSIN-1-RELATED"/>
    <property type="match status" value="1"/>
</dbReference>
<evidence type="ECO:0000256" key="3">
    <source>
        <dbReference type="ARBA" id="ARBA00022750"/>
    </source>
</evidence>
<evidence type="ECO:0000256" key="1">
    <source>
        <dbReference type="ARBA" id="ARBA00007447"/>
    </source>
</evidence>
<keyword evidence="10" id="KW-1185">Reference proteome</keyword>
<evidence type="ECO:0000256" key="6">
    <source>
        <dbReference type="RuleBase" id="RU000454"/>
    </source>
</evidence>
<evidence type="ECO:0000259" key="8">
    <source>
        <dbReference type="PROSITE" id="PS51767"/>
    </source>
</evidence>
<feature type="domain" description="Peptidase A1" evidence="8">
    <location>
        <begin position="92"/>
        <end position="397"/>
    </location>
</feature>
<keyword evidence="7" id="KW-0732">Signal</keyword>
<dbReference type="PROSITE" id="PS51767">
    <property type="entry name" value="PEPTIDASE_A1"/>
    <property type="match status" value="1"/>
</dbReference>
<feature type="active site" evidence="5">
    <location>
        <position position="291"/>
    </location>
</feature>
<proteinExistence type="inferred from homology"/>
<comment type="similarity">
    <text evidence="1 6">Belongs to the peptidase A1 family.</text>
</comment>
<protein>
    <recommendedName>
        <fullName evidence="8">Peptidase A1 domain-containing protein</fullName>
    </recommendedName>
</protein>
<keyword evidence="4 6" id="KW-0378">Hydrolase</keyword>
<dbReference type="InterPro" id="IPR033121">
    <property type="entry name" value="PEPTIDASE_A1"/>
</dbReference>
<dbReference type="Gene3D" id="2.40.70.10">
    <property type="entry name" value="Acid Proteases"/>
    <property type="match status" value="2"/>
</dbReference>
<dbReference type="InterPro" id="IPR001461">
    <property type="entry name" value="Aspartic_peptidase_A1"/>
</dbReference>
<dbReference type="InterPro" id="IPR034163">
    <property type="entry name" value="Aspergillopepsin-like_cat_dom"/>
</dbReference>
<evidence type="ECO:0000256" key="5">
    <source>
        <dbReference type="PIRSR" id="PIRSR601461-1"/>
    </source>
</evidence>
<dbReference type="Proteomes" id="UP001217918">
    <property type="component" value="Unassembled WGS sequence"/>
</dbReference>
<feature type="active site" evidence="5">
    <location>
        <position position="110"/>
    </location>
</feature>
<dbReference type="SUPFAM" id="SSF50630">
    <property type="entry name" value="Acid proteases"/>
    <property type="match status" value="1"/>
</dbReference>
<dbReference type="PRINTS" id="PR00792">
    <property type="entry name" value="PEPSIN"/>
</dbReference>
<accession>A0AAD9I6I9</accession>
<dbReference type="CDD" id="cd06097">
    <property type="entry name" value="Aspergillopepsin_like"/>
    <property type="match status" value="1"/>
</dbReference>
<sequence length="402" mass="42578">MKHSAELAVLALALGGAVLAAPAPAGTSFSIQQTRNPSYVRSAPHEMARTLRKFGRRVPAQLAQAVARRDRQLGRRQTGEVAATPQPYDSMYIVNVSIGTPPQVVPLDFDTGSADLWVVGALDAKVYGQAAYDESKSSTSKSTTDSWSIKYGDGSTAQGSVYTDVVAIGGISVSPQAVEVSLTESSSFSDNKDLSGLLGLAFSSLNQVSPNKQNTWFDNAKSALAKPLFSVNLQHNTVGSYDFGFADSSAYTGPLVFTPVNNGSGFWNFTATSYRVGQGATTDQPLSAIADTGTTLMYLPTAAVEAYYAQVPGSENSSSAGGWVFPCDAANPDFSFGVDYNMFTVPAQFINYQAIDDTNCFGGIQDDSDIGFSIFGDVALKGFYVVFDSDGPQLGWAAKKTE</sequence>
<organism evidence="9 10">
    <name type="scientific">Phyllachora maydis</name>
    <dbReference type="NCBI Taxonomy" id="1825666"/>
    <lineage>
        <taxon>Eukaryota</taxon>
        <taxon>Fungi</taxon>
        <taxon>Dikarya</taxon>
        <taxon>Ascomycota</taxon>
        <taxon>Pezizomycotina</taxon>
        <taxon>Sordariomycetes</taxon>
        <taxon>Sordariomycetidae</taxon>
        <taxon>Phyllachorales</taxon>
        <taxon>Phyllachoraceae</taxon>
        <taxon>Phyllachora</taxon>
    </lineage>
</organism>
<dbReference type="GO" id="GO:0006508">
    <property type="term" value="P:proteolysis"/>
    <property type="evidence" value="ECO:0007669"/>
    <property type="project" value="UniProtKB-KW"/>
</dbReference>
<keyword evidence="3 6" id="KW-0064">Aspartyl protease</keyword>
<dbReference type="Pfam" id="PF00026">
    <property type="entry name" value="Asp"/>
    <property type="match status" value="1"/>
</dbReference>
<dbReference type="EMBL" id="JAQQPM010000004">
    <property type="protein sequence ID" value="KAK2071197.1"/>
    <property type="molecule type" value="Genomic_DNA"/>
</dbReference>
<feature type="signal peptide" evidence="7">
    <location>
        <begin position="1"/>
        <end position="20"/>
    </location>
</feature>
<keyword evidence="2 6" id="KW-0645">Protease</keyword>
<dbReference type="InterPro" id="IPR021109">
    <property type="entry name" value="Peptidase_aspartic_dom_sf"/>
</dbReference>
<evidence type="ECO:0000313" key="10">
    <source>
        <dbReference type="Proteomes" id="UP001217918"/>
    </source>
</evidence>
<dbReference type="FunFam" id="2.40.70.10:FF:000024">
    <property type="entry name" value="Endothiapepsin"/>
    <property type="match status" value="1"/>
</dbReference>
<evidence type="ECO:0000256" key="7">
    <source>
        <dbReference type="SAM" id="SignalP"/>
    </source>
</evidence>
<dbReference type="PROSITE" id="PS00141">
    <property type="entry name" value="ASP_PROTEASE"/>
    <property type="match status" value="1"/>
</dbReference>
<reference evidence="9" key="1">
    <citation type="journal article" date="2023" name="Mol. Plant Microbe Interact.">
        <title>Elucidating the Obligate Nature and Biological Capacity of an Invasive Fungal Corn Pathogen.</title>
        <authorList>
            <person name="MacCready J.S."/>
            <person name="Roggenkamp E.M."/>
            <person name="Gdanetz K."/>
            <person name="Chilvers M.I."/>
        </authorList>
    </citation>
    <scope>NUCLEOTIDE SEQUENCE</scope>
    <source>
        <strain evidence="9">PM02</strain>
    </source>
</reference>
<dbReference type="InterPro" id="IPR001969">
    <property type="entry name" value="Aspartic_peptidase_AS"/>
</dbReference>
<dbReference type="PANTHER" id="PTHR47966">
    <property type="entry name" value="BETA-SITE APP-CLEAVING ENZYME, ISOFORM A-RELATED"/>
    <property type="match status" value="1"/>
</dbReference>
<gene>
    <name evidence="9" type="ORF">P8C59_005640</name>
</gene>
<name>A0AAD9I6I9_9PEZI</name>